<evidence type="ECO:0000256" key="6">
    <source>
        <dbReference type="SAM" id="SignalP"/>
    </source>
</evidence>
<reference evidence="8" key="1">
    <citation type="submission" date="2021-11" db="EMBL/GenBank/DDBJ databases">
        <authorList>
            <person name="Schell T."/>
        </authorList>
    </citation>
    <scope>NUCLEOTIDE SEQUENCE</scope>
    <source>
        <strain evidence="8">M5</strain>
    </source>
</reference>
<protein>
    <recommendedName>
        <fullName evidence="7">Saposin A-type domain-containing protein</fullName>
    </recommendedName>
</protein>
<dbReference type="Pfam" id="PF02199">
    <property type="entry name" value="SapA"/>
    <property type="match status" value="1"/>
</dbReference>
<keyword evidence="5" id="KW-0325">Glycoprotein</keyword>
<accession>A0A8J2R725</accession>
<keyword evidence="9" id="KW-1185">Reference proteome</keyword>
<gene>
    <name evidence="8" type="ORF">DGAL_LOCUS185</name>
</gene>
<feature type="signal peptide" evidence="6">
    <location>
        <begin position="1"/>
        <end position="21"/>
    </location>
</feature>
<organism evidence="8 9">
    <name type="scientific">Daphnia galeata</name>
    <dbReference type="NCBI Taxonomy" id="27404"/>
    <lineage>
        <taxon>Eukaryota</taxon>
        <taxon>Metazoa</taxon>
        <taxon>Ecdysozoa</taxon>
        <taxon>Arthropoda</taxon>
        <taxon>Crustacea</taxon>
        <taxon>Branchiopoda</taxon>
        <taxon>Diplostraca</taxon>
        <taxon>Cladocera</taxon>
        <taxon>Anomopoda</taxon>
        <taxon>Daphniidae</taxon>
        <taxon>Daphnia</taxon>
    </lineage>
</organism>
<dbReference type="PROSITE" id="PS51110">
    <property type="entry name" value="SAP_A"/>
    <property type="match status" value="1"/>
</dbReference>
<keyword evidence="2" id="KW-0964">Secreted</keyword>
<dbReference type="GO" id="GO:0005576">
    <property type="term" value="C:extracellular region"/>
    <property type="evidence" value="ECO:0007669"/>
    <property type="project" value="UniProtKB-SubCell"/>
</dbReference>
<evidence type="ECO:0000256" key="3">
    <source>
        <dbReference type="ARBA" id="ARBA00022729"/>
    </source>
</evidence>
<keyword evidence="3 6" id="KW-0732">Signal</keyword>
<evidence type="ECO:0000256" key="4">
    <source>
        <dbReference type="ARBA" id="ARBA00023157"/>
    </source>
</evidence>
<comment type="caution">
    <text evidence="8">The sequence shown here is derived from an EMBL/GenBank/DDBJ whole genome shotgun (WGS) entry which is preliminary data.</text>
</comment>
<feature type="domain" description="Saposin A-type" evidence="7">
    <location>
        <begin position="24"/>
        <end position="66"/>
    </location>
</feature>
<comment type="subcellular location">
    <subcellularLocation>
        <location evidence="1">Secreted</location>
    </subcellularLocation>
</comment>
<evidence type="ECO:0000313" key="9">
    <source>
        <dbReference type="Proteomes" id="UP000789390"/>
    </source>
</evidence>
<dbReference type="SMART" id="SM00162">
    <property type="entry name" value="SAPA"/>
    <property type="match status" value="1"/>
</dbReference>
<dbReference type="InterPro" id="IPR003119">
    <property type="entry name" value="SAP_A"/>
</dbReference>
<dbReference type="AlphaFoldDB" id="A0A8J2R725"/>
<proteinExistence type="predicted"/>
<evidence type="ECO:0000256" key="5">
    <source>
        <dbReference type="ARBA" id="ARBA00023180"/>
    </source>
</evidence>
<keyword evidence="4" id="KW-1015">Disulfide bond</keyword>
<dbReference type="EMBL" id="CAKKLH010000001">
    <property type="protein sequence ID" value="CAH0098138.1"/>
    <property type="molecule type" value="Genomic_DNA"/>
</dbReference>
<evidence type="ECO:0000256" key="2">
    <source>
        <dbReference type="ARBA" id="ARBA00022525"/>
    </source>
</evidence>
<name>A0A8J2R725_9CRUS</name>
<dbReference type="OrthoDB" id="6754465at2759"/>
<evidence type="ECO:0000313" key="8">
    <source>
        <dbReference type="EMBL" id="CAH0098138.1"/>
    </source>
</evidence>
<sequence>MRSLLILFCFVLAVASFLVEAEDVLVGNEPCTWGPSFWCANRQNAEKCGPEVAVKFCESTNWNIPA</sequence>
<evidence type="ECO:0000256" key="1">
    <source>
        <dbReference type="ARBA" id="ARBA00004613"/>
    </source>
</evidence>
<evidence type="ECO:0000259" key="7">
    <source>
        <dbReference type="PROSITE" id="PS51110"/>
    </source>
</evidence>
<feature type="chain" id="PRO_5035156102" description="Saposin A-type domain-containing protein" evidence="6">
    <location>
        <begin position="22"/>
        <end position="66"/>
    </location>
</feature>
<dbReference type="Proteomes" id="UP000789390">
    <property type="component" value="Unassembled WGS sequence"/>
</dbReference>